<feature type="binding site" evidence="10">
    <location>
        <begin position="185"/>
        <end position="189"/>
    </location>
    <ligand>
        <name>GTP</name>
        <dbReference type="ChEBI" id="CHEBI:37565"/>
    </ligand>
</feature>
<sequence>MLDGIREAVRKFLGGNASYEVAVEEFIKDLQKSLISSDVQVKLVFSLTNKIKERLKKETPPSSIGRREWFIKVVYDELSGLFGGDKEPNVNPGSIPWVIMLVGVQGTGKTTTAGKLAYFYKRKGYKVALVGADVYRPAALEQLQQIGKQINVPVYGEPGEKDAVGIAKRGVDKFLSERYELVIVDTAGRHGYGEEVKLLEEMKEIYEKIKPNEVILVIDASLGQKAYDLAKRFHEASNVGSIIITKMDGTAKGGGALSAVVATGAPIKFIGIGEKIDELEVFNPRRFVARILGMGDLEAIIEKMKAVEDYEVIQKKMEDVMSGKSKLTLRDMYKQITAVRKMGPLSKILQMIPGVNMMGDIPEDQVKVGEKKMERWLAIMNSMTYEELDNPSIIDKQRMRRIAFGSGTEVDEVKDLIEHYNMVQRTLKTLKRRKKDVEKLFGQMGS</sequence>
<dbReference type="Gene3D" id="3.40.50.300">
    <property type="entry name" value="P-loop containing nucleotide triphosphate hydrolases"/>
    <property type="match status" value="1"/>
</dbReference>
<evidence type="ECO:0000313" key="14">
    <source>
        <dbReference type="Proteomes" id="UP000247586"/>
    </source>
</evidence>
<comment type="domain">
    <text evidence="10">Composed of three domains: the N-terminal N domain, which is responsible for interactions with the ribosome, the central G domain, which binds GTP, and the C-terminal M domain, which binds the RNA and the signal sequence of the RNC.</text>
</comment>
<comment type="catalytic activity">
    <reaction evidence="10">
        <text>GTP + H2O = GDP + phosphate + H(+)</text>
        <dbReference type="Rhea" id="RHEA:19669"/>
        <dbReference type="ChEBI" id="CHEBI:15377"/>
        <dbReference type="ChEBI" id="CHEBI:15378"/>
        <dbReference type="ChEBI" id="CHEBI:37565"/>
        <dbReference type="ChEBI" id="CHEBI:43474"/>
        <dbReference type="ChEBI" id="CHEBI:58189"/>
        <dbReference type="EC" id="3.6.5.4"/>
    </reaction>
</comment>
<dbReference type="CDD" id="cd17875">
    <property type="entry name" value="SRP54_G"/>
    <property type="match status" value="1"/>
</dbReference>
<keyword evidence="14" id="KW-1185">Reference proteome</keyword>
<dbReference type="SMART" id="SM00963">
    <property type="entry name" value="SRP54_N"/>
    <property type="match status" value="1"/>
</dbReference>
<keyword evidence="5 10" id="KW-0694">RNA-binding</keyword>
<feature type="binding site" evidence="10">
    <location>
        <begin position="245"/>
        <end position="248"/>
    </location>
    <ligand>
        <name>GTP</name>
        <dbReference type="ChEBI" id="CHEBI:37565"/>
    </ligand>
</feature>
<dbReference type="GO" id="GO:0008312">
    <property type="term" value="F:7S RNA binding"/>
    <property type="evidence" value="ECO:0007669"/>
    <property type="project" value="UniProtKB-UniRule"/>
</dbReference>
<dbReference type="KEGG" id="mhk:DFR87_09875"/>
<dbReference type="Gene3D" id="1.20.120.140">
    <property type="entry name" value="Signal recognition particle SRP54, nucleotide-binding domain"/>
    <property type="match status" value="1"/>
</dbReference>
<reference evidence="14" key="3">
    <citation type="submission" date="2020-03" db="EMBL/GenBank/DDBJ databases">
        <title>Sequencing and Assembly of Multiple Reported Metal-Biooxidizing Members of the Extremely Thermoacidophilic Archaeal Family Sulfolobaceae.</title>
        <authorList>
            <person name="Counts J.A."/>
            <person name="Kelly R.M."/>
        </authorList>
    </citation>
    <scope>NUCLEOTIDE SEQUENCE [LARGE SCALE GENOMIC DNA]</scope>
    <source>
        <strain evidence="14">HO1-1</strain>
    </source>
</reference>
<evidence type="ECO:0000256" key="8">
    <source>
        <dbReference type="ARBA" id="ARBA00023274"/>
    </source>
</evidence>
<accession>A0A2U9IV22</accession>
<feature type="coiled-coil region" evidence="11">
    <location>
        <begin position="413"/>
        <end position="440"/>
    </location>
</feature>
<dbReference type="EC" id="3.6.5.4" evidence="10"/>
<keyword evidence="4 10" id="KW-0378">Hydrolase</keyword>
<dbReference type="GO" id="GO:0005525">
    <property type="term" value="F:GTP binding"/>
    <property type="evidence" value="ECO:0007669"/>
    <property type="project" value="UniProtKB-UniRule"/>
</dbReference>
<evidence type="ECO:0000256" key="4">
    <source>
        <dbReference type="ARBA" id="ARBA00022801"/>
    </source>
</evidence>
<dbReference type="RefSeq" id="WP_054836256.1">
    <property type="nucleotide sequence ID" value="NZ_BBBA01000002.1"/>
</dbReference>
<dbReference type="Pfam" id="PF02978">
    <property type="entry name" value="SRP_SPB"/>
    <property type="match status" value="1"/>
</dbReference>
<dbReference type="PANTHER" id="PTHR11564">
    <property type="entry name" value="SIGNAL RECOGNITION PARTICLE 54K PROTEIN SRP54"/>
    <property type="match status" value="1"/>
</dbReference>
<evidence type="ECO:0000256" key="7">
    <source>
        <dbReference type="ARBA" id="ARBA00023135"/>
    </source>
</evidence>
<evidence type="ECO:0000256" key="10">
    <source>
        <dbReference type="HAMAP-Rule" id="MF_00306"/>
    </source>
</evidence>
<evidence type="ECO:0000256" key="1">
    <source>
        <dbReference type="ARBA" id="ARBA00005450"/>
    </source>
</evidence>
<dbReference type="OrthoDB" id="52849at2157"/>
<evidence type="ECO:0000256" key="6">
    <source>
        <dbReference type="ARBA" id="ARBA00023134"/>
    </source>
</evidence>
<evidence type="ECO:0000313" key="13">
    <source>
        <dbReference type="EMBL" id="AWR99940.1"/>
    </source>
</evidence>
<comment type="subunit">
    <text evidence="9 10">Part of the signal recognition particle protein translocation system, which is composed of SRP and FtsY. Archaeal SRP consists of a 7S RNA molecule of 300 nucleotides and two protein subunits: SRP54 and SRP19.</text>
</comment>
<keyword evidence="8 10" id="KW-0687">Ribonucleoprotein</keyword>
<dbReference type="SUPFAM" id="SSF47446">
    <property type="entry name" value="Signal peptide-binding domain"/>
    <property type="match status" value="1"/>
</dbReference>
<name>A0A2U9IV22_9CREN</name>
<dbReference type="InterPro" id="IPR004125">
    <property type="entry name" value="Signal_recog_particle_SRP54_M"/>
</dbReference>
<organism evidence="13 14">
    <name type="scientific">Metallosphaera hakonensis JCM 8857 = DSM 7519</name>
    <dbReference type="NCBI Taxonomy" id="1293036"/>
    <lineage>
        <taxon>Archaea</taxon>
        <taxon>Thermoproteota</taxon>
        <taxon>Thermoprotei</taxon>
        <taxon>Sulfolobales</taxon>
        <taxon>Sulfolobaceae</taxon>
        <taxon>Metallosphaera</taxon>
    </lineage>
</organism>
<keyword evidence="6 10" id="KW-0342">GTP-binding</keyword>
<evidence type="ECO:0000259" key="12">
    <source>
        <dbReference type="PROSITE" id="PS00300"/>
    </source>
</evidence>
<keyword evidence="3 10" id="KW-0547">Nucleotide-binding</keyword>
<keyword evidence="2 10" id="KW-0963">Cytoplasm</keyword>
<evidence type="ECO:0000256" key="2">
    <source>
        <dbReference type="ARBA" id="ARBA00022490"/>
    </source>
</evidence>
<dbReference type="InterPro" id="IPR013822">
    <property type="entry name" value="Signal_recog_particl_SRP54_hlx"/>
</dbReference>
<dbReference type="InterPro" id="IPR003593">
    <property type="entry name" value="AAA+_ATPase"/>
</dbReference>
<dbReference type="Pfam" id="PF02881">
    <property type="entry name" value="SRP54_N"/>
    <property type="match status" value="1"/>
</dbReference>
<comment type="subcellular location">
    <subcellularLocation>
        <location evidence="10">Cytoplasm</location>
    </subcellularLocation>
    <text evidence="10">The SRP-RNC complex is targeted to the cytoplasmic membrane.</text>
</comment>
<dbReference type="GO" id="GO:0048500">
    <property type="term" value="C:signal recognition particle"/>
    <property type="evidence" value="ECO:0007669"/>
    <property type="project" value="UniProtKB-UniRule"/>
</dbReference>
<dbReference type="SUPFAM" id="SSF47364">
    <property type="entry name" value="Domain of the SRP/SRP receptor G-proteins"/>
    <property type="match status" value="1"/>
</dbReference>
<keyword evidence="7 10" id="KW-0733">Signal recognition particle</keyword>
<dbReference type="GO" id="GO:0006614">
    <property type="term" value="P:SRP-dependent cotranslational protein targeting to membrane"/>
    <property type="evidence" value="ECO:0007669"/>
    <property type="project" value="InterPro"/>
</dbReference>
<dbReference type="GO" id="GO:0003924">
    <property type="term" value="F:GTPase activity"/>
    <property type="evidence" value="ECO:0007669"/>
    <property type="project" value="UniProtKB-UniRule"/>
</dbReference>
<keyword evidence="11" id="KW-0175">Coiled coil</keyword>
<dbReference type="Pfam" id="PF00448">
    <property type="entry name" value="SRP54"/>
    <property type="match status" value="1"/>
</dbReference>
<dbReference type="Proteomes" id="UP000247586">
    <property type="component" value="Chromosome"/>
</dbReference>
<dbReference type="AlphaFoldDB" id="A0A2U9IV22"/>
<feature type="domain" description="SRP54-type proteins GTP-binding" evidence="12">
    <location>
        <begin position="266"/>
        <end position="279"/>
    </location>
</feature>
<reference evidence="13 14" key="1">
    <citation type="submission" date="2018-05" db="EMBL/GenBank/DDBJ databases">
        <title>Complete Genome Sequences of Extremely Thermoacidophilic, Metal-Mobilizing Type-Strain Members of the Archaeal Family Sulfolobaceae: Acidianus brierleyi DSM-1651T, Acidianus sulfidivorans DSM-18786T, Metallosphaera hakonensis DSM-7519T, and Metallosphaera prunae DSM-10039T.</title>
        <authorList>
            <person name="Counts J.A."/>
            <person name="Kelly R.M."/>
        </authorList>
    </citation>
    <scope>NUCLEOTIDE SEQUENCE [LARGE SCALE GENOMIC DNA]</scope>
    <source>
        <strain evidence="13 14">HO1-1</strain>
    </source>
</reference>
<dbReference type="InterPro" id="IPR042101">
    <property type="entry name" value="SRP54_N_sf"/>
</dbReference>
<dbReference type="InterPro" id="IPR022941">
    <property type="entry name" value="SRP54"/>
</dbReference>
<gene>
    <name evidence="10" type="primary">srp54</name>
    <name evidence="13" type="ORF">DFR87_09875</name>
</gene>
<dbReference type="GeneID" id="36835651"/>
<evidence type="ECO:0000256" key="5">
    <source>
        <dbReference type="ARBA" id="ARBA00022884"/>
    </source>
</evidence>
<comment type="similarity">
    <text evidence="1 10">Belongs to the GTP-binding SRP family. SRP54 subfamily.</text>
</comment>
<evidence type="ECO:0000256" key="9">
    <source>
        <dbReference type="ARBA" id="ARBA00064051"/>
    </source>
</evidence>
<protein>
    <recommendedName>
        <fullName evidence="10">Signal recognition particle 54 kDa protein</fullName>
        <shortName evidence="10">SRP54</shortName>
        <ecNumber evidence="10">3.6.5.4</ecNumber>
    </recommendedName>
</protein>
<evidence type="ECO:0000256" key="3">
    <source>
        <dbReference type="ARBA" id="ARBA00022741"/>
    </source>
</evidence>
<dbReference type="InterPro" id="IPR000897">
    <property type="entry name" value="SRP54_GTPase_dom"/>
</dbReference>
<dbReference type="SUPFAM" id="SSF52540">
    <property type="entry name" value="P-loop containing nucleoside triphosphate hydrolases"/>
    <property type="match status" value="1"/>
</dbReference>
<reference evidence="14" key="2">
    <citation type="submission" date="2020-03" db="EMBL/GenBank/DDBJ databases">
        <title>Complete Genome Sequences of Extremely Thermoacidophilic, Metal-Mobilizing Type-Strain Members of the Archaeal Family Sulfolobaceae: Acidianus brierleyi DSM-1651T, Acidianus sulfidivorans DSM-18786T, Metallosphaera hakonensis DSM-7519T, and Metallosphaera prunae DSM-10039T.</title>
        <authorList>
            <person name="Counts J.A."/>
            <person name="Kelly R.M."/>
        </authorList>
    </citation>
    <scope>NUCLEOTIDE SEQUENCE [LARGE SCALE GENOMIC DNA]</scope>
    <source>
        <strain evidence="14">HO1-1</strain>
    </source>
</reference>
<dbReference type="FunFam" id="3.40.50.300:FF:000022">
    <property type="entry name" value="Signal recognition particle 54 kDa subunit"/>
    <property type="match status" value="1"/>
</dbReference>
<evidence type="ECO:0000256" key="11">
    <source>
        <dbReference type="SAM" id="Coils"/>
    </source>
</evidence>
<dbReference type="InterPro" id="IPR027417">
    <property type="entry name" value="P-loop_NTPase"/>
</dbReference>
<dbReference type="SMART" id="SM00382">
    <property type="entry name" value="AAA"/>
    <property type="match status" value="1"/>
</dbReference>
<dbReference type="PROSITE" id="PS00300">
    <property type="entry name" value="SRP54"/>
    <property type="match status" value="1"/>
</dbReference>
<dbReference type="SMART" id="SM00962">
    <property type="entry name" value="SRP54"/>
    <property type="match status" value="1"/>
</dbReference>
<comment type="function">
    <text evidence="10">Involved in targeting and insertion of nascent membrane proteins into the cytoplasmic membrane. Binds to the hydrophobic signal sequence of the ribosome-nascent chain (RNC) as it emerges from the ribosomes. The SRP-RNC complex is then targeted to the cytoplasmic membrane where it interacts with the SRP receptor FtsY.</text>
</comment>
<dbReference type="STRING" id="1293036.GCA_001315825_00656"/>
<dbReference type="HAMAP" id="MF_00306">
    <property type="entry name" value="SRP54"/>
    <property type="match status" value="1"/>
</dbReference>
<dbReference type="InterPro" id="IPR036891">
    <property type="entry name" value="Signal_recog_part_SRP54_M_sf"/>
</dbReference>
<dbReference type="PANTHER" id="PTHR11564:SF5">
    <property type="entry name" value="SIGNAL RECOGNITION PARTICLE SUBUNIT SRP54"/>
    <property type="match status" value="1"/>
</dbReference>
<dbReference type="EMBL" id="CP029287">
    <property type="protein sequence ID" value="AWR99940.1"/>
    <property type="molecule type" value="Genomic_DNA"/>
</dbReference>
<proteinExistence type="inferred from homology"/>
<feature type="binding site" evidence="10">
    <location>
        <begin position="103"/>
        <end position="110"/>
    </location>
    <ligand>
        <name>GTP</name>
        <dbReference type="ChEBI" id="CHEBI:37565"/>
    </ligand>
</feature>
<dbReference type="Gene3D" id="1.10.260.30">
    <property type="entry name" value="Signal recognition particle, SRP54 subunit, M-domain"/>
    <property type="match status" value="1"/>
</dbReference>
<dbReference type="InterPro" id="IPR036225">
    <property type="entry name" value="SRP/SRP_N"/>
</dbReference>